<feature type="transmembrane region" description="Helical" evidence="1">
    <location>
        <begin position="466"/>
        <end position="490"/>
    </location>
</feature>
<evidence type="ECO:0000313" key="2">
    <source>
        <dbReference type="EMBL" id="AZQ78124.1"/>
    </source>
</evidence>
<dbReference type="KEGG" id="flh:EJ997_03725"/>
<dbReference type="Proteomes" id="UP000280344">
    <property type="component" value="Chromosome"/>
</dbReference>
<feature type="transmembrane region" description="Helical" evidence="1">
    <location>
        <begin position="135"/>
        <end position="159"/>
    </location>
</feature>
<feature type="transmembrane region" description="Helical" evidence="1">
    <location>
        <begin position="199"/>
        <end position="216"/>
    </location>
</feature>
<feature type="transmembrane region" description="Helical" evidence="1">
    <location>
        <begin position="246"/>
        <end position="265"/>
    </location>
</feature>
<feature type="transmembrane region" description="Helical" evidence="1">
    <location>
        <begin position="510"/>
        <end position="531"/>
    </location>
</feature>
<feature type="transmembrane region" description="Helical" evidence="1">
    <location>
        <begin position="89"/>
        <end position="109"/>
    </location>
</feature>
<sequence>MTAEASTQSNRTAGIKPLLVVSLRQDRLLIAPWIALITVLSASSILAYLWVFPDQADRMALANAMGSNPALSLVFGPAHNMLTSDGFNAWRAGQLGAFFSGLMTIFIVVRNTRAAEDSGQAELLASGVMGRGARLAVAVFMAAIASLALGVVCFVVTVLCGGGVIPTVLLSASYTASGLMFAGVAALGSQLSGDARGATSLSIATLGIIYVLRGYADTGDLGNWASWATPLGWLGEIRPGTANNPWPLLLALGFAILLISVAFLLQSKRDFGFGMLPQRPGRPRAGLARTIWGHSLKLHLPSIVGWLIAFVGLGALFGTLVTTIDKIMANSPGIPFLQGGEGDLAATMSFAFLGMILKILAIIAAVMGVQVIMKIHSEEASERAEPLLAGSLSRQKYLASHAIIAFAGTALALLVGGLFLGIVAHASEPTINTWQVLHQALVTIPGASVLVGLALLAVGAVPSRRLVGWLGIVATFALTILGPTFNLWNWALAISPLYHLPNVGVADPDFVGVTVLSLITIVFTTVGFLGYRRRDMNI</sequence>
<protein>
    <submittedName>
        <fullName evidence="2">Multidrug ABC transporter permease</fullName>
    </submittedName>
</protein>
<dbReference type="OrthoDB" id="2014935at2"/>
<dbReference type="EMBL" id="CP034593">
    <property type="protein sequence ID" value="AZQ78124.1"/>
    <property type="molecule type" value="Genomic_DNA"/>
</dbReference>
<feature type="transmembrane region" description="Helical" evidence="1">
    <location>
        <begin position="165"/>
        <end position="187"/>
    </location>
</feature>
<organism evidence="2 3">
    <name type="scientific">Flaviflexus ciconiae</name>
    <dbReference type="NCBI Taxonomy" id="2496867"/>
    <lineage>
        <taxon>Bacteria</taxon>
        <taxon>Bacillati</taxon>
        <taxon>Actinomycetota</taxon>
        <taxon>Actinomycetes</taxon>
        <taxon>Actinomycetales</taxon>
        <taxon>Actinomycetaceae</taxon>
        <taxon>Flaviflexus</taxon>
    </lineage>
</organism>
<keyword evidence="1" id="KW-0472">Membrane</keyword>
<proteinExistence type="predicted"/>
<feature type="transmembrane region" description="Helical" evidence="1">
    <location>
        <begin position="28"/>
        <end position="51"/>
    </location>
</feature>
<accession>A0A3S9Q0L7</accession>
<reference evidence="2 3" key="1">
    <citation type="submission" date="2018-12" db="EMBL/GenBank/DDBJ databases">
        <title>Complete genome sequence of Flaviflexus sp. H23T48.</title>
        <authorList>
            <person name="Bae J.-W."/>
            <person name="Lee J.-Y."/>
        </authorList>
    </citation>
    <scope>NUCLEOTIDE SEQUENCE [LARGE SCALE GENOMIC DNA]</scope>
    <source>
        <strain evidence="2 3">H23T48</strain>
    </source>
</reference>
<feature type="transmembrane region" description="Helical" evidence="1">
    <location>
        <begin position="344"/>
        <end position="373"/>
    </location>
</feature>
<feature type="transmembrane region" description="Helical" evidence="1">
    <location>
        <begin position="303"/>
        <end position="324"/>
    </location>
</feature>
<evidence type="ECO:0000313" key="3">
    <source>
        <dbReference type="Proteomes" id="UP000280344"/>
    </source>
</evidence>
<keyword evidence="1" id="KW-1133">Transmembrane helix</keyword>
<dbReference type="AlphaFoldDB" id="A0A3S9Q0L7"/>
<keyword evidence="1" id="KW-0812">Transmembrane</keyword>
<gene>
    <name evidence="2" type="ORF">EJ997_03725</name>
</gene>
<evidence type="ECO:0000256" key="1">
    <source>
        <dbReference type="SAM" id="Phobius"/>
    </source>
</evidence>
<name>A0A3S9Q0L7_9ACTO</name>
<feature type="transmembrane region" description="Helical" evidence="1">
    <location>
        <begin position="436"/>
        <end position="459"/>
    </location>
</feature>
<keyword evidence="3" id="KW-1185">Reference proteome</keyword>
<feature type="transmembrane region" description="Helical" evidence="1">
    <location>
        <begin position="402"/>
        <end position="424"/>
    </location>
</feature>